<dbReference type="Proteomes" id="UP000887013">
    <property type="component" value="Unassembled WGS sequence"/>
</dbReference>
<comment type="caution">
    <text evidence="3">The sequence shown here is derived from an EMBL/GenBank/DDBJ whole genome shotgun (WGS) entry which is preliminary data.</text>
</comment>
<keyword evidence="2" id="KW-0732">Signal</keyword>
<evidence type="ECO:0000313" key="3">
    <source>
        <dbReference type="EMBL" id="GFS80694.1"/>
    </source>
</evidence>
<feature type="signal peptide" evidence="2">
    <location>
        <begin position="1"/>
        <end position="21"/>
    </location>
</feature>
<dbReference type="EMBL" id="BMAW01051479">
    <property type="protein sequence ID" value="GFS80694.1"/>
    <property type="molecule type" value="Genomic_DNA"/>
</dbReference>
<keyword evidence="1" id="KW-0472">Membrane</keyword>
<dbReference type="OrthoDB" id="10469440at2759"/>
<name>A0A8X6MVX7_NEPPI</name>
<protein>
    <submittedName>
        <fullName evidence="3">Uncharacterized protein</fullName>
    </submittedName>
</protein>
<proteinExistence type="predicted"/>
<accession>A0A8X6MVX7</accession>
<evidence type="ECO:0000256" key="2">
    <source>
        <dbReference type="SAM" id="SignalP"/>
    </source>
</evidence>
<evidence type="ECO:0000256" key="1">
    <source>
        <dbReference type="SAM" id="Phobius"/>
    </source>
</evidence>
<feature type="transmembrane region" description="Helical" evidence="1">
    <location>
        <begin position="115"/>
        <end position="137"/>
    </location>
</feature>
<evidence type="ECO:0000313" key="4">
    <source>
        <dbReference type="Proteomes" id="UP000887013"/>
    </source>
</evidence>
<sequence>MHRIAFTAFLSLLVVSKTTRTLCTPALTNDADIHIAVDDYSSKEKIGLDLQSLPGDSLLEFSIGSGDQDLDVSTKTNRLSVELVLTTNHQKNFDFTEPMQRNNDSDVIPQEYRTGYIAVLFGSIAVLLVMAVVFRALKGRLCF</sequence>
<keyword evidence="1" id="KW-0812">Transmembrane</keyword>
<keyword evidence="4" id="KW-1185">Reference proteome</keyword>
<dbReference type="AlphaFoldDB" id="A0A8X6MVX7"/>
<reference evidence="3" key="1">
    <citation type="submission" date="2020-08" db="EMBL/GenBank/DDBJ databases">
        <title>Multicomponent nature underlies the extraordinary mechanical properties of spider dragline silk.</title>
        <authorList>
            <person name="Kono N."/>
            <person name="Nakamura H."/>
            <person name="Mori M."/>
            <person name="Yoshida Y."/>
            <person name="Ohtoshi R."/>
            <person name="Malay A.D."/>
            <person name="Moran D.A.P."/>
            <person name="Tomita M."/>
            <person name="Numata K."/>
            <person name="Arakawa K."/>
        </authorList>
    </citation>
    <scope>NUCLEOTIDE SEQUENCE</scope>
</reference>
<organism evidence="3 4">
    <name type="scientific">Nephila pilipes</name>
    <name type="common">Giant wood spider</name>
    <name type="synonym">Nephila maculata</name>
    <dbReference type="NCBI Taxonomy" id="299642"/>
    <lineage>
        <taxon>Eukaryota</taxon>
        <taxon>Metazoa</taxon>
        <taxon>Ecdysozoa</taxon>
        <taxon>Arthropoda</taxon>
        <taxon>Chelicerata</taxon>
        <taxon>Arachnida</taxon>
        <taxon>Araneae</taxon>
        <taxon>Araneomorphae</taxon>
        <taxon>Entelegynae</taxon>
        <taxon>Araneoidea</taxon>
        <taxon>Nephilidae</taxon>
        <taxon>Nephila</taxon>
    </lineage>
</organism>
<keyword evidence="1" id="KW-1133">Transmembrane helix</keyword>
<feature type="chain" id="PRO_5036486544" evidence="2">
    <location>
        <begin position="22"/>
        <end position="143"/>
    </location>
</feature>
<gene>
    <name evidence="3" type="ORF">NPIL_652612</name>
</gene>